<dbReference type="Proteomes" id="UP000094385">
    <property type="component" value="Unassembled WGS sequence"/>
</dbReference>
<dbReference type="SMART" id="SM00066">
    <property type="entry name" value="GAL4"/>
    <property type="match status" value="1"/>
</dbReference>
<dbReference type="PROSITE" id="PS50048">
    <property type="entry name" value="ZN2_CY6_FUNGAL_2"/>
    <property type="match status" value="1"/>
</dbReference>
<dbReference type="STRING" id="675824.A0A1E3Q9V1"/>
<gene>
    <name evidence="3" type="ORF">LIPSTDRAFT_70089</name>
</gene>
<dbReference type="InterPro" id="IPR001138">
    <property type="entry name" value="Zn2Cys6_DnaBD"/>
</dbReference>
<dbReference type="Gene3D" id="4.10.240.10">
    <property type="entry name" value="Zn(2)-C6 fungal-type DNA-binding domain"/>
    <property type="match status" value="1"/>
</dbReference>
<dbReference type="GO" id="GO:0008270">
    <property type="term" value="F:zinc ion binding"/>
    <property type="evidence" value="ECO:0007669"/>
    <property type="project" value="InterPro"/>
</dbReference>
<dbReference type="PROSITE" id="PS00463">
    <property type="entry name" value="ZN2_CY6_FUNGAL_1"/>
    <property type="match status" value="1"/>
</dbReference>
<evidence type="ECO:0000256" key="1">
    <source>
        <dbReference type="SAM" id="MobiDB-lite"/>
    </source>
</evidence>
<protein>
    <recommendedName>
        <fullName evidence="2">Zn(2)-C6 fungal-type domain-containing protein</fullName>
    </recommendedName>
</protein>
<evidence type="ECO:0000313" key="4">
    <source>
        <dbReference type="Proteomes" id="UP000094385"/>
    </source>
</evidence>
<accession>A0A1E3Q9V1</accession>
<feature type="region of interest" description="Disordered" evidence="1">
    <location>
        <begin position="137"/>
        <end position="200"/>
    </location>
</feature>
<dbReference type="PANTHER" id="PTHR47655">
    <property type="entry name" value="QUINIC ACID UTILIZATION ACTIVATOR"/>
    <property type="match status" value="1"/>
</dbReference>
<dbReference type="Pfam" id="PF00172">
    <property type="entry name" value="Zn_clus"/>
    <property type="match status" value="1"/>
</dbReference>
<dbReference type="InterPro" id="IPR052783">
    <property type="entry name" value="Metabolic/Drug-Res_Regulator"/>
</dbReference>
<name>A0A1E3Q9V1_LIPST</name>
<feature type="compositionally biased region" description="Low complexity" evidence="1">
    <location>
        <begin position="143"/>
        <end position="156"/>
    </location>
</feature>
<dbReference type="GO" id="GO:0000981">
    <property type="term" value="F:DNA-binding transcription factor activity, RNA polymerase II-specific"/>
    <property type="evidence" value="ECO:0007669"/>
    <property type="project" value="InterPro"/>
</dbReference>
<keyword evidence="4" id="KW-1185">Reference proteome</keyword>
<dbReference type="InterPro" id="IPR036864">
    <property type="entry name" value="Zn2-C6_fun-type_DNA-bd_sf"/>
</dbReference>
<proteinExistence type="predicted"/>
<dbReference type="EMBL" id="KV454292">
    <property type="protein sequence ID" value="ODQ74451.1"/>
    <property type="molecule type" value="Genomic_DNA"/>
</dbReference>
<reference evidence="3 4" key="1">
    <citation type="journal article" date="2016" name="Proc. Natl. Acad. Sci. U.S.A.">
        <title>Comparative genomics of biotechnologically important yeasts.</title>
        <authorList>
            <person name="Riley R."/>
            <person name="Haridas S."/>
            <person name="Wolfe K.H."/>
            <person name="Lopes M.R."/>
            <person name="Hittinger C.T."/>
            <person name="Goeker M."/>
            <person name="Salamov A.A."/>
            <person name="Wisecaver J.H."/>
            <person name="Long T.M."/>
            <person name="Calvey C.H."/>
            <person name="Aerts A.L."/>
            <person name="Barry K.W."/>
            <person name="Choi C."/>
            <person name="Clum A."/>
            <person name="Coughlan A.Y."/>
            <person name="Deshpande S."/>
            <person name="Douglass A.P."/>
            <person name="Hanson S.J."/>
            <person name="Klenk H.-P."/>
            <person name="LaButti K.M."/>
            <person name="Lapidus A."/>
            <person name="Lindquist E.A."/>
            <person name="Lipzen A.M."/>
            <person name="Meier-Kolthoff J.P."/>
            <person name="Ohm R.A."/>
            <person name="Otillar R.P."/>
            <person name="Pangilinan J.L."/>
            <person name="Peng Y."/>
            <person name="Rokas A."/>
            <person name="Rosa C.A."/>
            <person name="Scheuner C."/>
            <person name="Sibirny A.A."/>
            <person name="Slot J.C."/>
            <person name="Stielow J.B."/>
            <person name="Sun H."/>
            <person name="Kurtzman C.P."/>
            <person name="Blackwell M."/>
            <person name="Grigoriev I.V."/>
            <person name="Jeffries T.W."/>
        </authorList>
    </citation>
    <scope>NUCLEOTIDE SEQUENCE [LARGE SCALE GENOMIC DNA]</scope>
    <source>
        <strain evidence="3 4">NRRL Y-11557</strain>
    </source>
</reference>
<feature type="compositionally biased region" description="Basic and acidic residues" evidence="1">
    <location>
        <begin position="168"/>
        <end position="187"/>
    </location>
</feature>
<dbReference type="SUPFAM" id="SSF57701">
    <property type="entry name" value="Zn2/Cys6 DNA-binding domain"/>
    <property type="match status" value="1"/>
</dbReference>
<dbReference type="CDD" id="cd00067">
    <property type="entry name" value="GAL4"/>
    <property type="match status" value="1"/>
</dbReference>
<organism evidence="3 4">
    <name type="scientific">Lipomyces starkeyi NRRL Y-11557</name>
    <dbReference type="NCBI Taxonomy" id="675824"/>
    <lineage>
        <taxon>Eukaryota</taxon>
        <taxon>Fungi</taxon>
        <taxon>Dikarya</taxon>
        <taxon>Ascomycota</taxon>
        <taxon>Saccharomycotina</taxon>
        <taxon>Lipomycetes</taxon>
        <taxon>Lipomycetales</taxon>
        <taxon>Lipomycetaceae</taxon>
        <taxon>Lipomyces</taxon>
    </lineage>
</organism>
<evidence type="ECO:0000259" key="2">
    <source>
        <dbReference type="PROSITE" id="PS50048"/>
    </source>
</evidence>
<evidence type="ECO:0000313" key="3">
    <source>
        <dbReference type="EMBL" id="ODQ74451.1"/>
    </source>
</evidence>
<dbReference type="OrthoDB" id="5600212at2759"/>
<dbReference type="AlphaFoldDB" id="A0A1E3Q9V1"/>
<dbReference type="PANTHER" id="PTHR47655:SF3">
    <property type="entry name" value="ZN(II)2CYS6 TRANSCRIPTION FACTOR (EUROFUNG)"/>
    <property type="match status" value="1"/>
</dbReference>
<sequence length="304" mass="33159">MQQSPAMHFGTFPVTSPASHSACLAEVSNRKRVGKACDACRIKKSKCDGSRPCSRCLAEDKICVFTDRKRSTDKLYSGPYVELLESRIKMLQQGIELLVQRINRGDSITSLLDDEGKININKVLDNLSVKCTDTDAMAGMKRSSTSSEISTSTALSDGDENDDVEGTESERDHATKRRREFEDELVQHSDPQPTPLDSEECTPDEIPAMAACFFDAPHAYPTSVGSLYSAFSDVPSLVSSPAITSSFSASPSPELTHLSSLSFSLAPYSLDLVSPLPNFDCLDKEPGTSIDVWTASRLFESSFC</sequence>
<feature type="compositionally biased region" description="Acidic residues" evidence="1">
    <location>
        <begin position="157"/>
        <end position="167"/>
    </location>
</feature>
<feature type="domain" description="Zn(2)-C6 fungal-type" evidence="2">
    <location>
        <begin position="36"/>
        <end position="65"/>
    </location>
</feature>